<feature type="transmembrane region" description="Helical" evidence="1">
    <location>
        <begin position="20"/>
        <end position="44"/>
    </location>
</feature>
<dbReference type="AlphaFoldDB" id="A0A560DFG3"/>
<proteinExistence type="predicted"/>
<gene>
    <name evidence="2" type="ORF">FBZ96_10745</name>
</gene>
<accession>A0A560DFG3</accession>
<protein>
    <submittedName>
        <fullName evidence="2">Uncharacterized protein</fullName>
    </submittedName>
</protein>
<dbReference type="RefSeq" id="WP_063694768.1">
    <property type="nucleotide sequence ID" value="NZ_LVEM01000009.1"/>
</dbReference>
<keyword evidence="1" id="KW-1133">Transmembrane helix</keyword>
<dbReference type="STRING" id="1803665.GCA_001641335_08179"/>
<comment type="caution">
    <text evidence="2">The sequence shown here is derived from an EMBL/GenBank/DDBJ whole genome shotgun (WGS) entry which is preliminary data.</text>
</comment>
<evidence type="ECO:0000313" key="2">
    <source>
        <dbReference type="EMBL" id="TWA95855.1"/>
    </source>
</evidence>
<name>A0A560DFG3_9BRAD</name>
<sequence>MTSTKRPSTIETSNPRDGKLARWAIITVLIALLVAACVLGYLGWTRTDVKVPESGYVALVMGVVFSLVVGVGLMTLVFYSSRGGYDEPAVLIKQLESDGDDEPGRPG</sequence>
<evidence type="ECO:0000256" key="1">
    <source>
        <dbReference type="SAM" id="Phobius"/>
    </source>
</evidence>
<reference evidence="2 3" key="1">
    <citation type="submission" date="2019-06" db="EMBL/GenBank/DDBJ databases">
        <title>Genomic Encyclopedia of Type Strains, Phase IV (KMG-V): Genome sequencing to study the core and pangenomes of soil and plant-associated prokaryotes.</title>
        <authorList>
            <person name="Whitman W."/>
        </authorList>
    </citation>
    <scope>NUCLEOTIDE SEQUENCE [LARGE SCALE GENOMIC DNA]</scope>
    <source>
        <strain evidence="2 3">BR 510</strain>
    </source>
</reference>
<feature type="transmembrane region" description="Helical" evidence="1">
    <location>
        <begin position="56"/>
        <end position="79"/>
    </location>
</feature>
<keyword evidence="3" id="KW-1185">Reference proteome</keyword>
<evidence type="ECO:0000313" key="3">
    <source>
        <dbReference type="Proteomes" id="UP000319949"/>
    </source>
</evidence>
<dbReference type="OrthoDB" id="7632567at2"/>
<keyword evidence="1" id="KW-0472">Membrane</keyword>
<dbReference type="EMBL" id="VITK01000007">
    <property type="protein sequence ID" value="TWA95855.1"/>
    <property type="molecule type" value="Genomic_DNA"/>
</dbReference>
<dbReference type="Proteomes" id="UP000319949">
    <property type="component" value="Unassembled WGS sequence"/>
</dbReference>
<keyword evidence="1" id="KW-0812">Transmembrane</keyword>
<organism evidence="2 3">
    <name type="scientific">Bradyrhizobium stylosanthis</name>
    <dbReference type="NCBI Taxonomy" id="1803665"/>
    <lineage>
        <taxon>Bacteria</taxon>
        <taxon>Pseudomonadati</taxon>
        <taxon>Pseudomonadota</taxon>
        <taxon>Alphaproteobacteria</taxon>
        <taxon>Hyphomicrobiales</taxon>
        <taxon>Nitrobacteraceae</taxon>
        <taxon>Bradyrhizobium</taxon>
    </lineage>
</organism>